<dbReference type="InterPro" id="IPR003871">
    <property type="entry name" value="RFA1B/D_OB_1st"/>
</dbReference>
<dbReference type="Proteomes" id="UP000215914">
    <property type="component" value="Unassembled WGS sequence"/>
</dbReference>
<sequence>MEQAAITLLNNLDLNVDNYTIRIHIVRLWTRADFNNARKVYCYDMIVMDSEGTKTQAFVLAKNASGYQHLLEEKRCLTIRNPSLGENRQKVKYANGGLKINLNNNTVVEECHEAIGSEWGFDFTPFDSVVEDPTDDNKFFKSPIVNADQIMEYESSNRGEKNVVVIIQFGKYRFWGGHLFVSNLYTVTRVLINSDIDEVAEFKKRFIEKLSPELSSSYSGLSSSVTKFVVIIGTIKSFASNNEWFYNACTTCNKKVSTITVVKEKQDGTDGLEEVTVLECKIDVCNTRTVSSIRRIRLSIHVQDCTGIVTLTLFEREVTKLLKVNANQLLDNNIELANEGNFPNELNSLLNMKFVFKIVVSSFNISKKSDGYSVSKMTNNPVVLSELDKHFDTIQPIDEEAVNVEPSDSNRNVDWPVKDSISQTGDDVTPCSNFFKVGFTTSFDQKDAKLDTMSEGDLKRNLDTVYDVDDFSLQSSSKMRKEGGVDAVLLIPKTEK</sequence>
<evidence type="ECO:0000313" key="4">
    <source>
        <dbReference type="Proteomes" id="UP000215914"/>
    </source>
</evidence>
<name>A0A9K3ID45_HELAN</name>
<dbReference type="GO" id="GO:0043047">
    <property type="term" value="F:single-stranded telomeric DNA binding"/>
    <property type="evidence" value="ECO:0000318"/>
    <property type="project" value="GO_Central"/>
</dbReference>
<dbReference type="Gramene" id="mRNA:HanXRQr2_Chr08g0330621">
    <property type="protein sequence ID" value="mRNA:HanXRQr2_Chr08g0330621"/>
    <property type="gene ID" value="HanXRQr2_Chr08g0330621"/>
</dbReference>
<dbReference type="Gene3D" id="2.40.50.140">
    <property type="entry name" value="Nucleic acid-binding proteins"/>
    <property type="match status" value="3"/>
</dbReference>
<dbReference type="SUPFAM" id="SSF50249">
    <property type="entry name" value="Nucleic acid-binding proteins"/>
    <property type="match status" value="2"/>
</dbReference>
<dbReference type="GO" id="GO:0000724">
    <property type="term" value="P:double-strand break repair via homologous recombination"/>
    <property type="evidence" value="ECO:0000318"/>
    <property type="project" value="GO_Central"/>
</dbReference>
<gene>
    <name evidence="3" type="ORF">HanXRQr2_Chr08g0330621</name>
</gene>
<accession>A0A9K3ID45</accession>
<proteinExistence type="predicted"/>
<dbReference type="GO" id="GO:0006289">
    <property type="term" value="P:nucleotide-excision repair"/>
    <property type="evidence" value="ECO:0000318"/>
    <property type="project" value="GO_Central"/>
</dbReference>
<keyword evidence="4" id="KW-1185">Reference proteome</keyword>
<dbReference type="GO" id="GO:0003684">
    <property type="term" value="F:damaged DNA binding"/>
    <property type="evidence" value="ECO:0000318"/>
    <property type="project" value="GO_Central"/>
</dbReference>
<comment type="caution">
    <text evidence="3">The sequence shown here is derived from an EMBL/GenBank/DDBJ whole genome shotgun (WGS) entry which is preliminary data.</text>
</comment>
<evidence type="ECO:0000259" key="1">
    <source>
        <dbReference type="Pfam" id="PF02721"/>
    </source>
</evidence>
<dbReference type="GO" id="GO:0007004">
    <property type="term" value="P:telomere maintenance via telomerase"/>
    <property type="evidence" value="ECO:0000318"/>
    <property type="project" value="GO_Central"/>
</dbReference>
<dbReference type="Pfam" id="PF08646">
    <property type="entry name" value="Rep_fac-A_C"/>
    <property type="match status" value="1"/>
</dbReference>
<reference evidence="3" key="2">
    <citation type="submission" date="2020-06" db="EMBL/GenBank/DDBJ databases">
        <title>Helianthus annuus Genome sequencing and assembly Release 2.</title>
        <authorList>
            <person name="Gouzy J."/>
            <person name="Langlade N."/>
            <person name="Munos S."/>
        </authorList>
    </citation>
    <scope>NUCLEOTIDE SEQUENCE</scope>
    <source>
        <tissue evidence="3">Leaves</tissue>
    </source>
</reference>
<dbReference type="GO" id="GO:0005662">
    <property type="term" value="C:DNA replication factor A complex"/>
    <property type="evidence" value="ECO:0000318"/>
    <property type="project" value="GO_Central"/>
</dbReference>
<dbReference type="InterPro" id="IPR013955">
    <property type="entry name" value="Rep_factor-A_C"/>
</dbReference>
<evidence type="ECO:0000313" key="3">
    <source>
        <dbReference type="EMBL" id="KAF5794658.1"/>
    </source>
</evidence>
<reference evidence="3" key="1">
    <citation type="journal article" date="2017" name="Nature">
        <title>The sunflower genome provides insights into oil metabolism, flowering and Asterid evolution.</title>
        <authorList>
            <person name="Badouin H."/>
            <person name="Gouzy J."/>
            <person name="Grassa C.J."/>
            <person name="Murat F."/>
            <person name="Staton S.E."/>
            <person name="Cottret L."/>
            <person name="Lelandais-Briere C."/>
            <person name="Owens G.L."/>
            <person name="Carrere S."/>
            <person name="Mayjonade B."/>
            <person name="Legrand L."/>
            <person name="Gill N."/>
            <person name="Kane N.C."/>
            <person name="Bowers J.E."/>
            <person name="Hubner S."/>
            <person name="Bellec A."/>
            <person name="Berard A."/>
            <person name="Berges H."/>
            <person name="Blanchet N."/>
            <person name="Boniface M.C."/>
            <person name="Brunel D."/>
            <person name="Catrice O."/>
            <person name="Chaidir N."/>
            <person name="Claudel C."/>
            <person name="Donnadieu C."/>
            <person name="Faraut T."/>
            <person name="Fievet G."/>
            <person name="Helmstetter N."/>
            <person name="King M."/>
            <person name="Knapp S.J."/>
            <person name="Lai Z."/>
            <person name="Le Paslier M.C."/>
            <person name="Lippi Y."/>
            <person name="Lorenzon L."/>
            <person name="Mandel J.R."/>
            <person name="Marage G."/>
            <person name="Marchand G."/>
            <person name="Marquand E."/>
            <person name="Bret-Mestries E."/>
            <person name="Morien E."/>
            <person name="Nambeesan S."/>
            <person name="Nguyen T."/>
            <person name="Pegot-Espagnet P."/>
            <person name="Pouilly N."/>
            <person name="Raftis F."/>
            <person name="Sallet E."/>
            <person name="Schiex T."/>
            <person name="Thomas J."/>
            <person name="Vandecasteele C."/>
            <person name="Vares D."/>
            <person name="Vear F."/>
            <person name="Vautrin S."/>
            <person name="Crespi M."/>
            <person name="Mangin B."/>
            <person name="Burke J.M."/>
            <person name="Salse J."/>
            <person name="Munos S."/>
            <person name="Vincourt P."/>
            <person name="Rieseberg L.H."/>
            <person name="Langlade N.B."/>
        </authorList>
    </citation>
    <scope>NUCLEOTIDE SEQUENCE</scope>
    <source>
        <tissue evidence="3">Leaves</tissue>
    </source>
</reference>
<protein>
    <submittedName>
        <fullName evidence="3">Nucleic acid-binding, replication factor A</fullName>
    </submittedName>
</protein>
<dbReference type="GO" id="GO:0051321">
    <property type="term" value="P:meiotic cell cycle"/>
    <property type="evidence" value="ECO:0000318"/>
    <property type="project" value="GO_Central"/>
</dbReference>
<dbReference type="AlphaFoldDB" id="A0A9K3ID45"/>
<feature type="domain" description="Replication protein A 70 kDa DNA-binding subunit B/D first OB fold" evidence="1">
    <location>
        <begin position="8"/>
        <end position="111"/>
    </location>
</feature>
<dbReference type="PANTHER" id="PTHR23273:SF92">
    <property type="entry name" value="TRANSCRIPTION FACTOR B3-DOMAIN FAMILY"/>
    <property type="match status" value="1"/>
</dbReference>
<dbReference type="GO" id="GO:0006260">
    <property type="term" value="P:DNA replication"/>
    <property type="evidence" value="ECO:0000318"/>
    <property type="project" value="GO_Central"/>
</dbReference>
<dbReference type="Pfam" id="PF02721">
    <property type="entry name" value="DUF223"/>
    <property type="match status" value="1"/>
</dbReference>
<evidence type="ECO:0000259" key="2">
    <source>
        <dbReference type="Pfam" id="PF08646"/>
    </source>
</evidence>
<dbReference type="InterPro" id="IPR012340">
    <property type="entry name" value="NA-bd_OB-fold"/>
</dbReference>
<dbReference type="EMBL" id="MNCJ02000323">
    <property type="protein sequence ID" value="KAF5794658.1"/>
    <property type="molecule type" value="Genomic_DNA"/>
</dbReference>
<dbReference type="PANTHER" id="PTHR23273">
    <property type="entry name" value="REPLICATION FACTOR A 1, RFA1"/>
    <property type="match status" value="1"/>
</dbReference>
<feature type="domain" description="Replication factor A C-terminal" evidence="2">
    <location>
        <begin position="231"/>
        <end position="361"/>
    </location>
</feature>
<organism evidence="3 4">
    <name type="scientific">Helianthus annuus</name>
    <name type="common">Common sunflower</name>
    <dbReference type="NCBI Taxonomy" id="4232"/>
    <lineage>
        <taxon>Eukaryota</taxon>
        <taxon>Viridiplantae</taxon>
        <taxon>Streptophyta</taxon>
        <taxon>Embryophyta</taxon>
        <taxon>Tracheophyta</taxon>
        <taxon>Spermatophyta</taxon>
        <taxon>Magnoliopsida</taxon>
        <taxon>eudicotyledons</taxon>
        <taxon>Gunneridae</taxon>
        <taxon>Pentapetalae</taxon>
        <taxon>asterids</taxon>
        <taxon>campanulids</taxon>
        <taxon>Asterales</taxon>
        <taxon>Asteraceae</taxon>
        <taxon>Asteroideae</taxon>
        <taxon>Heliantheae alliance</taxon>
        <taxon>Heliantheae</taxon>
        <taxon>Helianthus</taxon>
    </lineage>
</organism>